<evidence type="ECO:0000259" key="8">
    <source>
        <dbReference type="PROSITE" id="PS50225"/>
    </source>
</evidence>
<reference evidence="10 11" key="1">
    <citation type="submission" date="2025-04" db="UniProtKB">
        <authorList>
            <consortium name="RefSeq"/>
        </authorList>
    </citation>
    <scope>IDENTIFICATION</scope>
</reference>
<dbReference type="PANTHER" id="PTHR12245">
    <property type="entry name" value="SPRY DOMAIN CONTAINING SOCS BOX PROTEIN"/>
    <property type="match status" value="1"/>
</dbReference>
<dbReference type="SUPFAM" id="SSF49899">
    <property type="entry name" value="Concanavalin A-like lectins/glucanases"/>
    <property type="match status" value="1"/>
</dbReference>
<dbReference type="Pfam" id="PF00622">
    <property type="entry name" value="SPRY"/>
    <property type="match status" value="1"/>
</dbReference>
<dbReference type="SMART" id="SM00449">
    <property type="entry name" value="SPRY"/>
    <property type="match status" value="1"/>
</dbReference>
<name>A0A6J2X1S9_CHACN</name>
<dbReference type="CDD" id="cd12876">
    <property type="entry name" value="SPRY_SOCS3"/>
    <property type="match status" value="1"/>
</dbReference>
<dbReference type="RefSeq" id="XP_030650356.1">
    <property type="nucleotide sequence ID" value="XM_030794496.1"/>
</dbReference>
<dbReference type="InterPro" id="IPR050672">
    <property type="entry name" value="FBXO45-Fsn/SPSB_families"/>
</dbReference>
<accession>A0A6J2X1S9</accession>
<feature type="domain" description="B30.2/SPRY" evidence="7">
    <location>
        <begin position="1"/>
        <end position="190"/>
    </location>
</feature>
<protein>
    <recommendedName>
        <fullName evidence="4">SPRY domain-containing SOCS box protein 3</fullName>
    </recommendedName>
</protein>
<dbReference type="InterPro" id="IPR003877">
    <property type="entry name" value="SPRY_dom"/>
</dbReference>
<dbReference type="GO" id="GO:0019005">
    <property type="term" value="C:SCF ubiquitin ligase complex"/>
    <property type="evidence" value="ECO:0007669"/>
    <property type="project" value="TreeGrafter"/>
</dbReference>
<evidence type="ECO:0000313" key="9">
    <source>
        <dbReference type="Proteomes" id="UP000504632"/>
    </source>
</evidence>
<evidence type="ECO:0000256" key="6">
    <source>
        <dbReference type="SAM" id="MobiDB-lite"/>
    </source>
</evidence>
<dbReference type="AlphaFoldDB" id="A0A6J2X1S9"/>
<evidence type="ECO:0000256" key="3">
    <source>
        <dbReference type="ARBA" id="ARBA00010910"/>
    </source>
</evidence>
<evidence type="ECO:0000256" key="1">
    <source>
        <dbReference type="ARBA" id="ARBA00004123"/>
    </source>
</evidence>
<dbReference type="PRINTS" id="PR01407">
    <property type="entry name" value="BUTYPHLNCDUF"/>
</dbReference>
<dbReference type="InterPro" id="IPR001496">
    <property type="entry name" value="SOCS_box"/>
</dbReference>
<evidence type="ECO:0000259" key="7">
    <source>
        <dbReference type="PROSITE" id="PS50188"/>
    </source>
</evidence>
<evidence type="ECO:0000313" key="11">
    <source>
        <dbReference type="RefSeq" id="XP_030650357.1"/>
    </source>
</evidence>
<dbReference type="GO" id="GO:0005634">
    <property type="term" value="C:nucleus"/>
    <property type="evidence" value="ECO:0007669"/>
    <property type="project" value="UniProtKB-SubCell"/>
</dbReference>
<organism evidence="9 11">
    <name type="scientific">Chanos chanos</name>
    <name type="common">Milkfish</name>
    <name type="synonym">Mugil chanos</name>
    <dbReference type="NCBI Taxonomy" id="29144"/>
    <lineage>
        <taxon>Eukaryota</taxon>
        <taxon>Metazoa</taxon>
        <taxon>Chordata</taxon>
        <taxon>Craniata</taxon>
        <taxon>Vertebrata</taxon>
        <taxon>Euteleostomi</taxon>
        <taxon>Actinopterygii</taxon>
        <taxon>Neopterygii</taxon>
        <taxon>Teleostei</taxon>
        <taxon>Ostariophysi</taxon>
        <taxon>Gonorynchiformes</taxon>
        <taxon>Chanidae</taxon>
        <taxon>Chanos</taxon>
    </lineage>
</organism>
<feature type="region of interest" description="Disordered" evidence="6">
    <location>
        <begin position="251"/>
        <end position="281"/>
    </location>
</feature>
<dbReference type="PANTHER" id="PTHR12245:SF16">
    <property type="entry name" value="SPRY DOMAIN-CONTAINING SOCS BOX PROTEIN 3-LIKE"/>
    <property type="match status" value="1"/>
</dbReference>
<dbReference type="GO" id="GO:0016567">
    <property type="term" value="P:protein ubiquitination"/>
    <property type="evidence" value="ECO:0007669"/>
    <property type="project" value="UniProtKB-UniPathway"/>
</dbReference>
<comment type="subcellular location">
    <subcellularLocation>
        <location evidence="1">Nucleus</location>
    </subcellularLocation>
</comment>
<dbReference type="PROSITE" id="PS50188">
    <property type="entry name" value="B302_SPRY"/>
    <property type="match status" value="1"/>
</dbReference>
<feature type="domain" description="SOCS box" evidence="8">
    <location>
        <begin position="183"/>
        <end position="233"/>
    </location>
</feature>
<dbReference type="InterPro" id="IPR043136">
    <property type="entry name" value="B30.2/SPRY_sf"/>
</dbReference>
<dbReference type="FunFam" id="2.60.120.920:FF:000079">
    <property type="entry name" value="Predicted protein"/>
    <property type="match status" value="1"/>
</dbReference>
<dbReference type="InterPro" id="IPR003879">
    <property type="entry name" value="Butyrophylin_SPRY"/>
</dbReference>
<comment type="similarity">
    <text evidence="3">Belongs to the SPSB family.</text>
</comment>
<dbReference type="Proteomes" id="UP000504632">
    <property type="component" value="Chromosome 2"/>
</dbReference>
<gene>
    <name evidence="10 11" type="primary">LOC115830328</name>
</gene>
<dbReference type="InterPro" id="IPR035754">
    <property type="entry name" value="SPRY_SPSB3"/>
</dbReference>
<keyword evidence="5" id="KW-0539">Nucleus</keyword>
<dbReference type="OrthoDB" id="5951542at2759"/>
<evidence type="ECO:0000256" key="5">
    <source>
        <dbReference type="ARBA" id="ARBA00023242"/>
    </source>
</evidence>
<evidence type="ECO:0000256" key="4">
    <source>
        <dbReference type="ARBA" id="ARBA00014684"/>
    </source>
</evidence>
<evidence type="ECO:0000256" key="2">
    <source>
        <dbReference type="ARBA" id="ARBA00004906"/>
    </source>
</evidence>
<proteinExistence type="inferred from homology"/>
<dbReference type="GO" id="GO:0043161">
    <property type="term" value="P:proteasome-mediated ubiquitin-dependent protein catabolic process"/>
    <property type="evidence" value="ECO:0007669"/>
    <property type="project" value="TreeGrafter"/>
</dbReference>
<dbReference type="PROSITE" id="PS50225">
    <property type="entry name" value="SOCS"/>
    <property type="match status" value="1"/>
</dbReference>
<dbReference type="UniPathway" id="UPA00143"/>
<comment type="pathway">
    <text evidence="2">Protein modification; protein ubiquitination.</text>
</comment>
<dbReference type="RefSeq" id="XP_030650357.1">
    <property type="nucleotide sequence ID" value="XM_030794497.1"/>
</dbReference>
<dbReference type="Gene3D" id="2.60.120.920">
    <property type="match status" value="1"/>
</dbReference>
<dbReference type="InterPro" id="IPR013320">
    <property type="entry name" value="ConA-like_dom_sf"/>
</dbReference>
<sequence>MPTAACLQGHAWENWEWDSEGKSPDALLSPCRQAVYFHINPLLESQGTAGVRGTKGFCHGEHYWEIEFLEPPYGTSVMVGVGTEKALLHAGDKQFINLLGADGESWGLSYKGSLWHNGKSRKYTEPFYDKTTVIGVLLDLDAGTLRFFRNGANLGLAFSGLDEVGCALYPLVSSTAPDTELLLGVRTSRLHSLQERCLHTIAQSLRPLATLQPLDTLPLPSALLFQLHNHTTHHTHPPHNTTAQTNLTLPKHATQPQHTPPKPATETHHKLPKSTTQPGLC</sequence>
<dbReference type="GeneID" id="115830328"/>
<evidence type="ECO:0000313" key="10">
    <source>
        <dbReference type="RefSeq" id="XP_030650356.1"/>
    </source>
</evidence>
<dbReference type="InterPro" id="IPR001870">
    <property type="entry name" value="B30.2/SPRY"/>
</dbReference>
<keyword evidence="9" id="KW-1185">Reference proteome</keyword>